<evidence type="ECO:0000313" key="6">
    <source>
        <dbReference type="Proteomes" id="UP000521872"/>
    </source>
</evidence>
<feature type="compositionally biased region" description="Basic residues" evidence="1">
    <location>
        <begin position="593"/>
        <end position="603"/>
    </location>
</feature>
<evidence type="ECO:0000259" key="3">
    <source>
        <dbReference type="Pfam" id="PF08303"/>
    </source>
</evidence>
<sequence>MAAINDNDFEDSVSQENEQIETAENAEEQHSDPDSALVSTLLTMAKKQPKLVRSSVYNVNVPWKDGNEELKIRSWKMNEFKYYDVPSPFPTLARGLFTREVMPDEEAAGHKKYQVVVRGYDKFFNIGEVPWVNWDDLEKHTTAPYTLSLKSNGCIIFIAPLTPTSLLVTSKHSLGATDAADKEGKPSHAQAGETWLRKYLKEKGKTEADLAKRLWDEDWTAVAELCDDSFEEHVLAYPPHLTGLHLHGLNSRSATRFQTEPHEKVDAFAAEWGFIKTKSIKMNTIAEVRKFTTECAERGEWEGEAVEGFVVRTTVADAPDAVHTGEPGQAVVAPLLGKTGSGMSRKNRDSSAPPYPPGSSFFFKVKFDEPYMMYRDWREATKKLLSAAGKDATASGKANKSLSISADILPKNKMKRPETKLYVDWVIKEMKRDLKQFDGYTKGKGIIATREMFLDWLKENGNELEKVQAEHAADAAEDNGKEKEFQKTIIVPVAIPGCGKTAVSIALTQIMKTPAYQAQLKDKAPGGKVFKWGHTQSDDVHVKKAGPAFVKNVMSLVGECDVVIADKNNHLIQHRAALREAVDKLGSADFSAKKSKKKGKKSKSGSDDEADLPTPAPNVNVRLLGLDWGVLEHPLAMVHRVCADRVLSRGQNHQALRAGKKIVEGEALEQQEREQEEADNAYEEVLWQFITAAEPLTPSEVDVVVDMEVEESMENAVRRALKGCLKVLYGVKESEVEALMPSQEVIQQGVDVAMAYKPTVFKPDEKKEKKDTSARYFGMLPEVDLEQIIDSRLAAADAKNNPTAEVINKFWTHLKSTKRVAKRPHITIVHRNTLSDPEAQLDHELWERCGALQQLGRPPMFKGKLGSLICDGRVLALTFENFDVDSDASVTASSGQEGPEFSSKLPHYVRDRLHITVGTKEQSIPGVEAKGVVEKFRRHELDGLSVLGMKVDEDMWVRGRIKPLNN</sequence>
<dbReference type="GO" id="GO:0006388">
    <property type="term" value="P:tRNA splicing, via endonucleolytic cleavage and ligation"/>
    <property type="evidence" value="ECO:0007669"/>
    <property type="project" value="InterPro"/>
</dbReference>
<dbReference type="InterPro" id="IPR015966">
    <property type="entry name" value="tRNA_lig_kin_fungi"/>
</dbReference>
<organism evidence="5 6">
    <name type="scientific">Agrocybe pediades</name>
    <dbReference type="NCBI Taxonomy" id="84607"/>
    <lineage>
        <taxon>Eukaryota</taxon>
        <taxon>Fungi</taxon>
        <taxon>Dikarya</taxon>
        <taxon>Basidiomycota</taxon>
        <taxon>Agaricomycotina</taxon>
        <taxon>Agaricomycetes</taxon>
        <taxon>Agaricomycetidae</taxon>
        <taxon>Agaricales</taxon>
        <taxon>Agaricineae</taxon>
        <taxon>Strophariaceae</taxon>
        <taxon>Agrocybe</taxon>
    </lineage>
</organism>
<feature type="compositionally biased region" description="Acidic residues" evidence="1">
    <location>
        <begin position="7"/>
        <end position="26"/>
    </location>
</feature>
<dbReference type="Pfam" id="PF09511">
    <property type="entry name" value="RNA_lig_T4_1"/>
    <property type="match status" value="1"/>
</dbReference>
<dbReference type="GO" id="GO:0003972">
    <property type="term" value="F:RNA ligase (ATP) activity"/>
    <property type="evidence" value="ECO:0007669"/>
    <property type="project" value="InterPro"/>
</dbReference>
<dbReference type="InterPro" id="IPR027417">
    <property type="entry name" value="P-loop_NTPase"/>
</dbReference>
<dbReference type="Gene3D" id="3.40.50.300">
    <property type="entry name" value="P-loop containing nucleotide triphosphate hydrolases"/>
    <property type="match status" value="1"/>
</dbReference>
<dbReference type="Pfam" id="PF08303">
    <property type="entry name" value="tRNA_lig_kinase"/>
    <property type="match status" value="1"/>
</dbReference>
<dbReference type="Proteomes" id="UP000521872">
    <property type="component" value="Unassembled WGS sequence"/>
</dbReference>
<dbReference type="PANTHER" id="PTHR32004:SF1">
    <property type="entry name" value="TRNA LIGASE"/>
    <property type="match status" value="1"/>
</dbReference>
<dbReference type="GO" id="GO:0005524">
    <property type="term" value="F:ATP binding"/>
    <property type="evidence" value="ECO:0007669"/>
    <property type="project" value="InterPro"/>
</dbReference>
<feature type="domain" description="T4 RNA ligase 1-like N-terminal" evidence="4">
    <location>
        <begin position="93"/>
        <end position="371"/>
    </location>
</feature>
<feature type="region of interest" description="Disordered" evidence="1">
    <location>
        <begin position="589"/>
        <end position="616"/>
    </location>
</feature>
<protein>
    <recommendedName>
        <fullName evidence="7">tRNA ligase</fullName>
    </recommendedName>
</protein>
<proteinExistence type="predicted"/>
<name>A0A8H4QUC8_9AGAR</name>
<dbReference type="PANTHER" id="PTHR32004">
    <property type="entry name" value="TRNA LIGASE"/>
    <property type="match status" value="1"/>
</dbReference>
<feature type="region of interest" description="Disordered" evidence="1">
    <location>
        <begin position="1"/>
        <end position="35"/>
    </location>
</feature>
<dbReference type="AlphaFoldDB" id="A0A8H4QUC8"/>
<comment type="caution">
    <text evidence="5">The sequence shown here is derived from an EMBL/GenBank/DDBJ whole genome shotgun (WGS) entry which is preliminary data.</text>
</comment>
<dbReference type="InterPro" id="IPR015965">
    <property type="entry name" value="tRNA_lig_PDEase"/>
</dbReference>
<dbReference type="EMBL" id="JAACJL010000031">
    <property type="protein sequence ID" value="KAF4616870.1"/>
    <property type="molecule type" value="Genomic_DNA"/>
</dbReference>
<reference evidence="5 6" key="1">
    <citation type="submission" date="2019-12" db="EMBL/GenBank/DDBJ databases">
        <authorList>
            <person name="Floudas D."/>
            <person name="Bentzer J."/>
            <person name="Ahren D."/>
            <person name="Johansson T."/>
            <person name="Persson P."/>
            <person name="Tunlid A."/>
        </authorList>
    </citation>
    <scope>NUCLEOTIDE SEQUENCE [LARGE SCALE GENOMIC DNA]</scope>
    <source>
        <strain evidence="5 6">CBS 102.39</strain>
    </source>
</reference>
<dbReference type="GO" id="GO:0005634">
    <property type="term" value="C:nucleus"/>
    <property type="evidence" value="ECO:0007669"/>
    <property type="project" value="TreeGrafter"/>
</dbReference>
<evidence type="ECO:0000259" key="2">
    <source>
        <dbReference type="Pfam" id="PF08302"/>
    </source>
</evidence>
<keyword evidence="6" id="KW-1185">Reference proteome</keyword>
<evidence type="ECO:0000313" key="5">
    <source>
        <dbReference type="EMBL" id="KAF4616870.1"/>
    </source>
</evidence>
<evidence type="ECO:0000256" key="1">
    <source>
        <dbReference type="SAM" id="MobiDB-lite"/>
    </source>
</evidence>
<feature type="domain" description="tRNA ligase phosphodiesterase" evidence="2">
    <location>
        <begin position="740"/>
        <end position="962"/>
    </location>
</feature>
<evidence type="ECO:0000259" key="4">
    <source>
        <dbReference type="Pfam" id="PF09511"/>
    </source>
</evidence>
<evidence type="ECO:0008006" key="7">
    <source>
        <dbReference type="Google" id="ProtNLM"/>
    </source>
</evidence>
<dbReference type="Pfam" id="PF08302">
    <property type="entry name" value="tRNA_lig_CPD"/>
    <property type="match status" value="1"/>
</dbReference>
<feature type="domain" description="tRNA ligase kinase" evidence="3">
    <location>
        <begin position="529"/>
        <end position="587"/>
    </location>
</feature>
<gene>
    <name evidence="5" type="ORF">D9613_008917</name>
</gene>
<dbReference type="InterPro" id="IPR019039">
    <property type="entry name" value="T4-Rnl1-like_N"/>
</dbReference>
<accession>A0A8H4QUC8</accession>